<evidence type="ECO:0000313" key="5">
    <source>
        <dbReference type="Proteomes" id="UP000436006"/>
    </source>
</evidence>
<dbReference type="InterPro" id="IPR010559">
    <property type="entry name" value="Sig_transdc_His_kin_internal"/>
</dbReference>
<evidence type="ECO:0000256" key="2">
    <source>
        <dbReference type="SAM" id="Phobius"/>
    </source>
</evidence>
<dbReference type="EMBL" id="WPIN01000020">
    <property type="protein sequence ID" value="MVM35056.1"/>
    <property type="molecule type" value="Genomic_DNA"/>
</dbReference>
<dbReference type="GO" id="GO:0016020">
    <property type="term" value="C:membrane"/>
    <property type="evidence" value="ECO:0007669"/>
    <property type="project" value="InterPro"/>
</dbReference>
<dbReference type="AlphaFoldDB" id="A0A7K1SN77"/>
<keyword evidence="1" id="KW-0175">Coiled coil</keyword>
<dbReference type="Pfam" id="PF06580">
    <property type="entry name" value="His_kinase"/>
    <property type="match status" value="1"/>
</dbReference>
<keyword evidence="2" id="KW-0472">Membrane</keyword>
<keyword evidence="5" id="KW-1185">Reference proteome</keyword>
<dbReference type="InterPro" id="IPR050640">
    <property type="entry name" value="Bact_2-comp_sensor_kinase"/>
</dbReference>
<name>A0A7K1SN77_9BACT</name>
<evidence type="ECO:0000256" key="1">
    <source>
        <dbReference type="SAM" id="Coils"/>
    </source>
</evidence>
<feature type="coiled-coil region" evidence="1">
    <location>
        <begin position="157"/>
        <end position="189"/>
    </location>
</feature>
<accession>A0A7K1SN77</accession>
<reference evidence="4 5" key="1">
    <citation type="submission" date="2019-12" db="EMBL/GenBank/DDBJ databases">
        <title>Spirosoma sp. HMF4905 genome sequencing and assembly.</title>
        <authorList>
            <person name="Kang H."/>
            <person name="Cha I."/>
            <person name="Kim H."/>
            <person name="Joh K."/>
        </authorList>
    </citation>
    <scope>NUCLEOTIDE SEQUENCE [LARGE SCALE GENOMIC DNA]</scope>
    <source>
        <strain evidence="4 5">HMF4905</strain>
    </source>
</reference>
<dbReference type="Proteomes" id="UP000436006">
    <property type="component" value="Unassembled WGS sequence"/>
</dbReference>
<proteinExistence type="predicted"/>
<keyword evidence="2" id="KW-1133">Transmembrane helix</keyword>
<organism evidence="4 5">
    <name type="scientific">Spirosoma arboris</name>
    <dbReference type="NCBI Taxonomy" id="2682092"/>
    <lineage>
        <taxon>Bacteria</taxon>
        <taxon>Pseudomonadati</taxon>
        <taxon>Bacteroidota</taxon>
        <taxon>Cytophagia</taxon>
        <taxon>Cytophagales</taxon>
        <taxon>Cytophagaceae</taxon>
        <taxon>Spirosoma</taxon>
    </lineage>
</organism>
<keyword evidence="2" id="KW-0812">Transmembrane</keyword>
<dbReference type="RefSeq" id="WP_157589874.1">
    <property type="nucleotide sequence ID" value="NZ_WPIN01000020.1"/>
</dbReference>
<gene>
    <name evidence="4" type="ORF">GO755_33830</name>
</gene>
<feature type="domain" description="Signal transduction histidine kinase internal region" evidence="3">
    <location>
        <begin position="182"/>
        <end position="259"/>
    </location>
</feature>
<protein>
    <submittedName>
        <fullName evidence="4">Sensor protein lytS</fullName>
    </submittedName>
</protein>
<feature type="transmembrane region" description="Helical" evidence="2">
    <location>
        <begin position="7"/>
        <end position="25"/>
    </location>
</feature>
<feature type="transmembrane region" description="Helical" evidence="2">
    <location>
        <begin position="37"/>
        <end position="55"/>
    </location>
</feature>
<evidence type="ECO:0000313" key="4">
    <source>
        <dbReference type="EMBL" id="MVM35056.1"/>
    </source>
</evidence>
<evidence type="ECO:0000259" key="3">
    <source>
        <dbReference type="Pfam" id="PF06580"/>
    </source>
</evidence>
<feature type="transmembrane region" description="Helical" evidence="2">
    <location>
        <begin position="134"/>
        <end position="154"/>
    </location>
</feature>
<dbReference type="PANTHER" id="PTHR34220">
    <property type="entry name" value="SENSOR HISTIDINE KINASE YPDA"/>
    <property type="match status" value="1"/>
</dbReference>
<dbReference type="PANTHER" id="PTHR34220:SF7">
    <property type="entry name" value="SENSOR HISTIDINE KINASE YPDA"/>
    <property type="match status" value="1"/>
</dbReference>
<feature type="transmembrane region" description="Helical" evidence="2">
    <location>
        <begin position="76"/>
        <end position="97"/>
    </location>
</feature>
<dbReference type="GO" id="GO:0000155">
    <property type="term" value="F:phosphorelay sensor kinase activity"/>
    <property type="evidence" value="ECO:0007669"/>
    <property type="project" value="InterPro"/>
</dbReference>
<sequence length="370" mass="42055">MRHTVKDIWIRVVGIALLTALLLVSDDTYQQPINGPVLVKFLFALTTIIITWHLNRAIIIYYRTRALFPTNRTSRWLFTFLSCGLATTLVAWLMAAFEYGAIHGTVRGFVDQLQTISITLNQVTVRLSSYGFDWLHGLVNALFYTFLYGIVFFIRDSSLYRQRLEQAEREKEQLRVTNLQSQLDVLKQQVNPHFLFNALNSLSALIAEDPKQAEEFLDKLSGVYRYVLRANEQHLTTLEAELSFIDAYYHLLKTRYGDGLTLTVAVEASHRSSQLPPLTLQLLVENAVKHNVVSPKRPLSIQIISTSQTELIVSNTLQRKQTHVLSNGVGLTNIISKYQLMNLPIPVIDETKGQFIVSLPLLLEPTALVK</sequence>
<comment type="caution">
    <text evidence="4">The sequence shown here is derived from an EMBL/GenBank/DDBJ whole genome shotgun (WGS) entry which is preliminary data.</text>
</comment>